<name>A0A387G7C0_9HYPH</name>
<dbReference type="InterPro" id="IPR032710">
    <property type="entry name" value="NTF2-like_dom_sf"/>
</dbReference>
<dbReference type="Proteomes" id="UP000282195">
    <property type="component" value="Plasmid pRCCGE525c"/>
</dbReference>
<proteinExistence type="predicted"/>
<dbReference type="SUPFAM" id="SSF54427">
    <property type="entry name" value="NTF2-like"/>
    <property type="match status" value="1"/>
</dbReference>
<dbReference type="GO" id="GO:0030638">
    <property type="term" value="P:polyketide metabolic process"/>
    <property type="evidence" value="ECO:0007669"/>
    <property type="project" value="InterPro"/>
</dbReference>
<dbReference type="InterPro" id="IPR009959">
    <property type="entry name" value="Cyclase_SnoaL-like"/>
</dbReference>
<dbReference type="Gene3D" id="3.10.450.50">
    <property type="match status" value="1"/>
</dbReference>
<protein>
    <submittedName>
        <fullName evidence="1">Ester cyclase</fullName>
    </submittedName>
</protein>
<geneLocation type="plasmid" evidence="2">
    <name>prccge525c</name>
</geneLocation>
<dbReference type="OrthoDB" id="9182871at2"/>
<dbReference type="PANTHER" id="PTHR38436">
    <property type="entry name" value="POLYKETIDE CYCLASE SNOAL-LIKE DOMAIN"/>
    <property type="match status" value="1"/>
</dbReference>
<evidence type="ECO:0000313" key="2">
    <source>
        <dbReference type="Proteomes" id="UP000282195"/>
    </source>
</evidence>
<reference evidence="1 2" key="1">
    <citation type="submission" date="2018-10" db="EMBL/GenBank/DDBJ databases">
        <title>Rhizobium etli, R. leguminosarum and a new Rhizobium genospecies from Phaseolus dumosus.</title>
        <authorList>
            <person name="Ramirez-Puebla S.T."/>
            <person name="Rogel-Hernandez M.A."/>
            <person name="Guerrero G."/>
            <person name="Ormeno-Orrillo E."/>
            <person name="Martinez-Romero J.C."/>
            <person name="Negrete-Yankelevich S."/>
            <person name="Martinez-Romero E."/>
        </authorList>
    </citation>
    <scope>NUCLEOTIDE SEQUENCE [LARGE SCALE GENOMIC DNA]</scope>
    <source>
        <strain evidence="1 2">CCGE525</strain>
        <plasmid evidence="2">prccge525c</plasmid>
    </source>
</reference>
<evidence type="ECO:0000313" key="1">
    <source>
        <dbReference type="EMBL" id="AYG63791.1"/>
    </source>
</evidence>
<dbReference type="KEGG" id="rjg:CCGE525_29130"/>
<dbReference type="EMBL" id="CP032695">
    <property type="protein sequence ID" value="AYG63791.1"/>
    <property type="molecule type" value="Genomic_DNA"/>
</dbReference>
<keyword evidence="1" id="KW-0614">Plasmid</keyword>
<dbReference type="RefSeq" id="WP_120708688.1">
    <property type="nucleotide sequence ID" value="NZ_CP032695.1"/>
</dbReference>
<dbReference type="AlphaFoldDB" id="A0A387G7C0"/>
<keyword evidence="2" id="KW-1185">Reference proteome</keyword>
<sequence>MSNETENTFPVTGLSATERKSIETLYRAFSDNNPDLLDEAVTSDWQDIPLAPGQGPGPAGLKPIIDAFIAAFPDMKITIKEIIGAPGRAGVRALITGTHKGEWFGIAPTNKTVSIPLHEFHHLENGRITHTWHLEDWFWMLQQVGAWPPAEGATTGDAL</sequence>
<accession>A0A387G7C0</accession>
<dbReference type="Pfam" id="PF07366">
    <property type="entry name" value="SnoaL"/>
    <property type="match status" value="1"/>
</dbReference>
<gene>
    <name evidence="1" type="ORF">CCGE525_29130</name>
</gene>
<organism evidence="1 2">
    <name type="scientific">Rhizobium jaguaris</name>
    <dbReference type="NCBI Taxonomy" id="1312183"/>
    <lineage>
        <taxon>Bacteria</taxon>
        <taxon>Pseudomonadati</taxon>
        <taxon>Pseudomonadota</taxon>
        <taxon>Alphaproteobacteria</taxon>
        <taxon>Hyphomicrobiales</taxon>
        <taxon>Rhizobiaceae</taxon>
        <taxon>Rhizobium/Agrobacterium group</taxon>
        <taxon>Rhizobium</taxon>
    </lineage>
</organism>
<dbReference type="PANTHER" id="PTHR38436:SF1">
    <property type="entry name" value="ESTER CYCLASE"/>
    <property type="match status" value="1"/>
</dbReference>